<keyword evidence="1 3" id="KW-0597">Phosphoprotein</keyword>
<dbReference type="RefSeq" id="WP_146789574.1">
    <property type="nucleotide sequence ID" value="NZ_VOLT01000008.1"/>
</dbReference>
<gene>
    <name evidence="6" type="ORF">ESZ36_15580</name>
</gene>
<keyword evidence="7" id="KW-1185">Reference proteome</keyword>
<evidence type="ECO:0000256" key="3">
    <source>
        <dbReference type="PROSITE-ProRule" id="PRU00169"/>
    </source>
</evidence>
<dbReference type="Gene3D" id="3.40.50.2300">
    <property type="match status" value="1"/>
</dbReference>
<dbReference type="SUPFAM" id="SSF52172">
    <property type="entry name" value="CheY-like"/>
    <property type="match status" value="1"/>
</dbReference>
<organism evidence="6 7">
    <name type="scientific">Colwellia demingiae</name>
    <dbReference type="NCBI Taxonomy" id="89401"/>
    <lineage>
        <taxon>Bacteria</taxon>
        <taxon>Pseudomonadati</taxon>
        <taxon>Pseudomonadota</taxon>
        <taxon>Gammaproteobacteria</taxon>
        <taxon>Alteromonadales</taxon>
        <taxon>Colwelliaceae</taxon>
        <taxon>Colwellia</taxon>
    </lineage>
</organism>
<sequence>MIQPEKIIIADDHPLFRQALLWTLKAKLTYTVWLEAQTIEELEQQLSNNNDSDLLLLDLNIPGAHGFNTLIHVRNHFPQIPVVIVSAHEDHVTISKAMSYGAAGFVPKSTPVDDIYSAIVAVLSGGTWLPDSFEQKQRDNSDGDIAERVASLTQQQYRILMMFAQGMLNKQIAYDLNVSEATNKAHATAIFRKLDVRNRTQAVIAIAQLSLTEAGFKQG</sequence>
<keyword evidence="2" id="KW-0238">DNA-binding</keyword>
<evidence type="ECO:0000256" key="1">
    <source>
        <dbReference type="ARBA" id="ARBA00022553"/>
    </source>
</evidence>
<dbReference type="CDD" id="cd17535">
    <property type="entry name" value="REC_NarL-like"/>
    <property type="match status" value="1"/>
</dbReference>
<dbReference type="PROSITE" id="PS50043">
    <property type="entry name" value="HTH_LUXR_2"/>
    <property type="match status" value="1"/>
</dbReference>
<evidence type="ECO:0000259" key="4">
    <source>
        <dbReference type="PROSITE" id="PS50043"/>
    </source>
</evidence>
<dbReference type="Pfam" id="PF00072">
    <property type="entry name" value="Response_reg"/>
    <property type="match status" value="1"/>
</dbReference>
<dbReference type="PRINTS" id="PR00038">
    <property type="entry name" value="HTHLUXR"/>
</dbReference>
<dbReference type="InterPro" id="IPR016032">
    <property type="entry name" value="Sig_transdc_resp-reg_C-effctor"/>
</dbReference>
<dbReference type="InterPro" id="IPR000792">
    <property type="entry name" value="Tscrpt_reg_LuxR_C"/>
</dbReference>
<dbReference type="CDD" id="cd06170">
    <property type="entry name" value="LuxR_C_like"/>
    <property type="match status" value="1"/>
</dbReference>
<dbReference type="InterPro" id="IPR058245">
    <property type="entry name" value="NreC/VraR/RcsB-like_REC"/>
</dbReference>
<dbReference type="PROSITE" id="PS50110">
    <property type="entry name" value="RESPONSE_REGULATORY"/>
    <property type="match status" value="1"/>
</dbReference>
<feature type="modified residue" description="4-aspartylphosphate" evidence="3">
    <location>
        <position position="58"/>
    </location>
</feature>
<accession>A0A5C6QBW4</accession>
<evidence type="ECO:0000259" key="5">
    <source>
        <dbReference type="PROSITE" id="PS50110"/>
    </source>
</evidence>
<dbReference type="InterPro" id="IPR011006">
    <property type="entry name" value="CheY-like_superfamily"/>
</dbReference>
<dbReference type="AlphaFoldDB" id="A0A5C6QBW4"/>
<dbReference type="InterPro" id="IPR001789">
    <property type="entry name" value="Sig_transdc_resp-reg_receiver"/>
</dbReference>
<dbReference type="InterPro" id="IPR051015">
    <property type="entry name" value="EvgA-like"/>
</dbReference>
<dbReference type="SUPFAM" id="SSF46894">
    <property type="entry name" value="C-terminal effector domain of the bipartite response regulators"/>
    <property type="match status" value="1"/>
</dbReference>
<feature type="domain" description="HTH luxR-type" evidence="4">
    <location>
        <begin position="145"/>
        <end position="210"/>
    </location>
</feature>
<feature type="domain" description="Response regulatory" evidence="5">
    <location>
        <begin position="6"/>
        <end position="123"/>
    </location>
</feature>
<dbReference type="OrthoDB" id="9814495at2"/>
<proteinExistence type="predicted"/>
<evidence type="ECO:0000313" key="6">
    <source>
        <dbReference type="EMBL" id="TWX66288.1"/>
    </source>
</evidence>
<dbReference type="SMART" id="SM00421">
    <property type="entry name" value="HTH_LUXR"/>
    <property type="match status" value="1"/>
</dbReference>
<comment type="caution">
    <text evidence="6">The sequence shown here is derived from an EMBL/GenBank/DDBJ whole genome shotgun (WGS) entry which is preliminary data.</text>
</comment>
<dbReference type="SMART" id="SM00448">
    <property type="entry name" value="REC"/>
    <property type="match status" value="1"/>
</dbReference>
<dbReference type="PANTHER" id="PTHR45566">
    <property type="entry name" value="HTH-TYPE TRANSCRIPTIONAL REGULATOR YHJB-RELATED"/>
    <property type="match status" value="1"/>
</dbReference>
<name>A0A5C6QBW4_9GAMM</name>
<dbReference type="GO" id="GO:0003677">
    <property type="term" value="F:DNA binding"/>
    <property type="evidence" value="ECO:0007669"/>
    <property type="project" value="UniProtKB-KW"/>
</dbReference>
<dbReference type="PANTHER" id="PTHR45566:SF1">
    <property type="entry name" value="HTH-TYPE TRANSCRIPTIONAL REGULATOR YHJB-RELATED"/>
    <property type="match status" value="1"/>
</dbReference>
<dbReference type="Proteomes" id="UP000321822">
    <property type="component" value="Unassembled WGS sequence"/>
</dbReference>
<dbReference type="Pfam" id="PF00196">
    <property type="entry name" value="GerE"/>
    <property type="match status" value="1"/>
</dbReference>
<protein>
    <submittedName>
        <fullName evidence="6">Response regulator transcription factor</fullName>
    </submittedName>
</protein>
<dbReference type="GO" id="GO:0006355">
    <property type="term" value="P:regulation of DNA-templated transcription"/>
    <property type="evidence" value="ECO:0007669"/>
    <property type="project" value="InterPro"/>
</dbReference>
<reference evidence="6 7" key="1">
    <citation type="submission" date="2019-07" db="EMBL/GenBank/DDBJ databases">
        <title>Genomes of sea-ice associated Colwellia species.</title>
        <authorList>
            <person name="Bowman J.P."/>
        </authorList>
    </citation>
    <scope>NUCLEOTIDE SEQUENCE [LARGE SCALE GENOMIC DNA]</scope>
    <source>
        <strain evidence="6 7">ACAM 459</strain>
    </source>
</reference>
<dbReference type="EMBL" id="VOLT01000008">
    <property type="protein sequence ID" value="TWX66288.1"/>
    <property type="molecule type" value="Genomic_DNA"/>
</dbReference>
<dbReference type="GO" id="GO:0000160">
    <property type="term" value="P:phosphorelay signal transduction system"/>
    <property type="evidence" value="ECO:0007669"/>
    <property type="project" value="InterPro"/>
</dbReference>
<evidence type="ECO:0000256" key="2">
    <source>
        <dbReference type="ARBA" id="ARBA00023125"/>
    </source>
</evidence>
<evidence type="ECO:0000313" key="7">
    <source>
        <dbReference type="Proteomes" id="UP000321822"/>
    </source>
</evidence>